<protein>
    <submittedName>
        <fullName evidence="1">Uncharacterized protein</fullName>
    </submittedName>
</protein>
<evidence type="ECO:0000313" key="2">
    <source>
        <dbReference type="Proteomes" id="UP000681967"/>
    </source>
</evidence>
<gene>
    <name evidence="1" type="ORF">BYL167_LOCUS53151</name>
</gene>
<proteinExistence type="predicted"/>
<name>A0A8S3CM48_9BILA</name>
<reference evidence="1" key="1">
    <citation type="submission" date="2021-02" db="EMBL/GenBank/DDBJ databases">
        <authorList>
            <person name="Nowell W R."/>
        </authorList>
    </citation>
    <scope>NUCLEOTIDE SEQUENCE</scope>
</reference>
<dbReference type="EMBL" id="CAJOBH010176408">
    <property type="protein sequence ID" value="CAF4926347.1"/>
    <property type="molecule type" value="Genomic_DNA"/>
</dbReference>
<accession>A0A8S3CM48</accession>
<feature type="non-terminal residue" evidence="1">
    <location>
        <position position="1"/>
    </location>
</feature>
<organism evidence="1 2">
    <name type="scientific">Rotaria magnacalcarata</name>
    <dbReference type="NCBI Taxonomy" id="392030"/>
    <lineage>
        <taxon>Eukaryota</taxon>
        <taxon>Metazoa</taxon>
        <taxon>Spiralia</taxon>
        <taxon>Gnathifera</taxon>
        <taxon>Rotifera</taxon>
        <taxon>Eurotatoria</taxon>
        <taxon>Bdelloidea</taxon>
        <taxon>Philodinida</taxon>
        <taxon>Philodinidae</taxon>
        <taxon>Rotaria</taxon>
    </lineage>
</organism>
<comment type="caution">
    <text evidence="1">The sequence shown here is derived from an EMBL/GenBank/DDBJ whole genome shotgun (WGS) entry which is preliminary data.</text>
</comment>
<sequence length="43" mass="5269">MLYYFVQRHMTGNSEEENKSETSNQRTVLLDIPPRLQWEKRSR</sequence>
<dbReference type="AlphaFoldDB" id="A0A8S3CM48"/>
<dbReference type="Proteomes" id="UP000681967">
    <property type="component" value="Unassembled WGS sequence"/>
</dbReference>
<evidence type="ECO:0000313" key="1">
    <source>
        <dbReference type="EMBL" id="CAF4926347.1"/>
    </source>
</evidence>